<dbReference type="Gene3D" id="3.50.50.60">
    <property type="entry name" value="FAD/NAD(P)-binding domain"/>
    <property type="match status" value="2"/>
</dbReference>
<dbReference type="EMBL" id="CP036526">
    <property type="protein sequence ID" value="QDT11786.1"/>
    <property type="molecule type" value="Genomic_DNA"/>
</dbReference>
<keyword evidence="3" id="KW-0560">Oxidoreductase</keyword>
<feature type="domain" description="Amine oxidase" evidence="2">
    <location>
        <begin position="98"/>
        <end position="350"/>
    </location>
</feature>
<evidence type="ECO:0000256" key="1">
    <source>
        <dbReference type="ARBA" id="ARBA00005995"/>
    </source>
</evidence>
<dbReference type="PANTHER" id="PTHR43563:SF1">
    <property type="entry name" value="AMINE OXIDASE [FLAVIN-CONTAINING] B"/>
    <property type="match status" value="1"/>
</dbReference>
<gene>
    <name evidence="3" type="primary">puo_2</name>
    <name evidence="3" type="ORF">K239x_37860</name>
</gene>
<dbReference type="Pfam" id="PF13450">
    <property type="entry name" value="NAD_binding_8"/>
    <property type="match status" value="1"/>
</dbReference>
<dbReference type="SUPFAM" id="SSF51905">
    <property type="entry name" value="FAD/NAD(P)-binding domain"/>
    <property type="match status" value="1"/>
</dbReference>
<accession>A0A517NXH6</accession>
<dbReference type="InterPro" id="IPR036188">
    <property type="entry name" value="FAD/NAD-bd_sf"/>
</dbReference>
<dbReference type="PANTHER" id="PTHR43563">
    <property type="entry name" value="AMINE OXIDASE"/>
    <property type="match status" value="1"/>
</dbReference>
<keyword evidence="4" id="KW-1185">Reference proteome</keyword>
<name>A0A517NXH6_9BACT</name>
<evidence type="ECO:0000313" key="4">
    <source>
        <dbReference type="Proteomes" id="UP000319817"/>
    </source>
</evidence>
<dbReference type="AlphaFoldDB" id="A0A517NXH6"/>
<reference evidence="3 4" key="1">
    <citation type="submission" date="2019-02" db="EMBL/GenBank/DDBJ databases">
        <title>Deep-cultivation of Planctomycetes and their phenomic and genomic characterization uncovers novel biology.</title>
        <authorList>
            <person name="Wiegand S."/>
            <person name="Jogler M."/>
            <person name="Boedeker C."/>
            <person name="Pinto D."/>
            <person name="Vollmers J."/>
            <person name="Rivas-Marin E."/>
            <person name="Kohn T."/>
            <person name="Peeters S.H."/>
            <person name="Heuer A."/>
            <person name="Rast P."/>
            <person name="Oberbeckmann S."/>
            <person name="Bunk B."/>
            <person name="Jeske O."/>
            <person name="Meyerdierks A."/>
            <person name="Storesund J.E."/>
            <person name="Kallscheuer N."/>
            <person name="Luecker S."/>
            <person name="Lage O.M."/>
            <person name="Pohl T."/>
            <person name="Merkel B.J."/>
            <person name="Hornburger P."/>
            <person name="Mueller R.-W."/>
            <person name="Bruemmer F."/>
            <person name="Labrenz M."/>
            <person name="Spormann A.M."/>
            <person name="Op den Camp H."/>
            <person name="Overmann J."/>
            <person name="Amann R."/>
            <person name="Jetten M.S.M."/>
            <person name="Mascher T."/>
            <person name="Medema M.H."/>
            <person name="Devos D.P."/>
            <person name="Kaster A.-K."/>
            <person name="Ovreas L."/>
            <person name="Rohde M."/>
            <person name="Galperin M.Y."/>
            <person name="Jogler C."/>
        </authorList>
    </citation>
    <scope>NUCLEOTIDE SEQUENCE [LARGE SCALE GENOMIC DNA]</scope>
    <source>
        <strain evidence="3 4">K23_9</strain>
    </source>
</reference>
<dbReference type="OrthoDB" id="56323at2"/>
<proteinExistence type="inferred from homology"/>
<dbReference type="Proteomes" id="UP000319817">
    <property type="component" value="Chromosome"/>
</dbReference>
<dbReference type="Pfam" id="PF01593">
    <property type="entry name" value="Amino_oxidase"/>
    <property type="match status" value="1"/>
</dbReference>
<dbReference type="EC" id="1.4.3.10" evidence="3"/>
<organism evidence="3 4">
    <name type="scientific">Stieleria marina</name>
    <dbReference type="NCBI Taxonomy" id="1930275"/>
    <lineage>
        <taxon>Bacteria</taxon>
        <taxon>Pseudomonadati</taxon>
        <taxon>Planctomycetota</taxon>
        <taxon>Planctomycetia</taxon>
        <taxon>Pirellulales</taxon>
        <taxon>Pirellulaceae</taxon>
        <taxon>Stieleria</taxon>
    </lineage>
</organism>
<protein>
    <submittedName>
        <fullName evidence="3">Putrescine oxidase</fullName>
        <ecNumber evidence="3">1.4.3.10</ecNumber>
    </submittedName>
</protein>
<sequence length="387" mass="42286">MTQTVTVIGAGLSGLAAAWQLHRLGVDVCLLEARDRVGGRVVGYAVGDARFDCGPSWIWNGQSYVAGLLDEFGLTTYQQVCEGDLLHQMADGSIRRDSVLKPMADALRVEGGISAICDALRSELPEQCIHCNHVVQSLQSTSAGVSTHCSNGHSFFSSHVALALPLRLAAQIQFTPPFEANSVQKMKSTPTWMAGQAKVFAFYDRPFWRQQNLSGDVFSRRGPLAEIHDATTHQQAPFALMGFVGLDAEKRQAMTREKLIAAVKLQLVELFGDDAAHPTNMHLMDWSCEPYTATVDDQRAPDHHPQFGVQIPTTPPWGESIDFIVSETALENGGLVEGAVQQGIKYACRIGSLLNRTAPESRANCETDPHRASMSWDWIDPLNQGDA</sequence>
<dbReference type="GO" id="GO:0050232">
    <property type="term" value="F:putrescine oxidase activity"/>
    <property type="evidence" value="ECO:0007669"/>
    <property type="project" value="UniProtKB-EC"/>
</dbReference>
<dbReference type="InterPro" id="IPR002937">
    <property type="entry name" value="Amino_oxidase"/>
</dbReference>
<comment type="similarity">
    <text evidence="1">Belongs to the flavin monoamine oxidase family.</text>
</comment>
<dbReference type="InterPro" id="IPR050703">
    <property type="entry name" value="Flavin_MAO"/>
</dbReference>
<evidence type="ECO:0000259" key="2">
    <source>
        <dbReference type="Pfam" id="PF01593"/>
    </source>
</evidence>
<dbReference type="SUPFAM" id="SSF54373">
    <property type="entry name" value="FAD-linked reductases, C-terminal domain"/>
    <property type="match status" value="1"/>
</dbReference>
<evidence type="ECO:0000313" key="3">
    <source>
        <dbReference type="EMBL" id="QDT11786.1"/>
    </source>
</evidence>